<feature type="compositionally biased region" description="Low complexity" evidence="7">
    <location>
        <begin position="1636"/>
        <end position="1653"/>
    </location>
</feature>
<dbReference type="Gene3D" id="1.10.287.1490">
    <property type="match status" value="1"/>
</dbReference>
<evidence type="ECO:0000256" key="1">
    <source>
        <dbReference type="ARBA" id="ARBA00004300"/>
    </source>
</evidence>
<feature type="compositionally biased region" description="Basic and acidic residues" evidence="7">
    <location>
        <begin position="335"/>
        <end position="355"/>
    </location>
</feature>
<feature type="coiled-coil region" evidence="6">
    <location>
        <begin position="1718"/>
        <end position="1801"/>
    </location>
</feature>
<evidence type="ECO:0000313" key="9">
    <source>
        <dbReference type="EMBL" id="KAJ3609746.1"/>
    </source>
</evidence>
<dbReference type="InterPro" id="IPR019528">
    <property type="entry name" value="PACT_domain"/>
</dbReference>
<comment type="caution">
    <text evidence="9">The sequence shown here is derived from an EMBL/GenBank/DDBJ whole genome shotgun (WGS) entry which is preliminary data.</text>
</comment>
<dbReference type="GO" id="GO:0060090">
    <property type="term" value="F:molecular adaptor activity"/>
    <property type="evidence" value="ECO:0007669"/>
    <property type="project" value="InterPro"/>
</dbReference>
<accession>A0A9Q0IUM9</accession>
<feature type="compositionally biased region" description="Basic and acidic residues" evidence="7">
    <location>
        <begin position="1132"/>
        <end position="1143"/>
    </location>
</feature>
<feature type="compositionally biased region" description="Low complexity" evidence="7">
    <location>
        <begin position="996"/>
        <end position="1005"/>
    </location>
</feature>
<dbReference type="PANTHER" id="PTHR44981">
    <property type="entry name" value="PERICENTRIN-LIKE PROTEIN, ISOFORM F"/>
    <property type="match status" value="1"/>
</dbReference>
<keyword evidence="5" id="KW-0206">Cytoskeleton</keyword>
<dbReference type="GO" id="GO:0007165">
    <property type="term" value="P:signal transduction"/>
    <property type="evidence" value="ECO:0007669"/>
    <property type="project" value="InterPro"/>
</dbReference>
<dbReference type="PANTHER" id="PTHR44981:SF1">
    <property type="entry name" value="A-KINASE ANCHOR PROTEIN 9"/>
    <property type="match status" value="1"/>
</dbReference>
<feature type="region of interest" description="Disordered" evidence="7">
    <location>
        <begin position="334"/>
        <end position="398"/>
    </location>
</feature>
<evidence type="ECO:0000256" key="6">
    <source>
        <dbReference type="SAM" id="Coils"/>
    </source>
</evidence>
<feature type="region of interest" description="Disordered" evidence="7">
    <location>
        <begin position="1434"/>
        <end position="1485"/>
    </location>
</feature>
<dbReference type="GO" id="GO:0005737">
    <property type="term" value="C:cytoplasm"/>
    <property type="evidence" value="ECO:0007669"/>
    <property type="project" value="UniProtKB-ARBA"/>
</dbReference>
<feature type="compositionally biased region" description="Basic and acidic residues" evidence="7">
    <location>
        <begin position="780"/>
        <end position="792"/>
    </location>
</feature>
<evidence type="ECO:0000256" key="5">
    <source>
        <dbReference type="ARBA" id="ARBA00023212"/>
    </source>
</evidence>
<keyword evidence="2" id="KW-0963">Cytoplasm</keyword>
<feature type="region of interest" description="Disordered" evidence="7">
    <location>
        <begin position="960"/>
        <end position="1143"/>
    </location>
</feature>
<dbReference type="InterPro" id="IPR028745">
    <property type="entry name" value="AKAP9/Pericentrin"/>
</dbReference>
<name>A0A9Q0IUM9_9TELE</name>
<feature type="region of interest" description="Disordered" evidence="7">
    <location>
        <begin position="508"/>
        <end position="542"/>
    </location>
</feature>
<protein>
    <recommendedName>
        <fullName evidence="8">Pericentrin/AKAP-450 centrosomal targeting domain-containing protein</fullName>
    </recommendedName>
</protein>
<feature type="region of interest" description="Disordered" evidence="7">
    <location>
        <begin position="636"/>
        <end position="668"/>
    </location>
</feature>
<dbReference type="Proteomes" id="UP001148018">
    <property type="component" value="Unassembled WGS sequence"/>
</dbReference>
<evidence type="ECO:0000256" key="2">
    <source>
        <dbReference type="ARBA" id="ARBA00022490"/>
    </source>
</evidence>
<evidence type="ECO:0000259" key="8">
    <source>
        <dbReference type="Pfam" id="PF10495"/>
    </source>
</evidence>
<dbReference type="GO" id="GO:0005813">
    <property type="term" value="C:centrosome"/>
    <property type="evidence" value="ECO:0007669"/>
    <property type="project" value="UniProtKB-SubCell"/>
</dbReference>
<feature type="region of interest" description="Disordered" evidence="7">
    <location>
        <begin position="753"/>
        <end position="804"/>
    </location>
</feature>
<keyword evidence="3" id="KW-0597">Phosphoprotein</keyword>
<feature type="region of interest" description="Disordered" evidence="7">
    <location>
        <begin position="262"/>
        <end position="288"/>
    </location>
</feature>
<feature type="region of interest" description="Disordered" evidence="7">
    <location>
        <begin position="1636"/>
        <end position="1669"/>
    </location>
</feature>
<sequence length="2229" mass="250156">MDSYRSYWNSSAQNSVVWVDGEDQDVYEVESRVPLPRPFPLTSVLTEKNAVVVQTQISHISRRGHGHLLKLEHARVTQTELMRESFRHNQEMGELLQRQEELQEQLAEEGRAREQLALELHRAEGVIDGYSDERVTASRLNELEQERLLMHQEKELLGRQQDAMREQAGPRELRLVEAAVVSAPEAAAGGEGQLGPGQLEEQVNRSIELERDQRAEGQDLRQQIQALEKQLENNRKFLAEQAVDREHERDVFQQEIQTLEEQLKNPQKLQGASDPRSKEVERLSSQLQQKADRCSDLLLGSEQQQRELDHRDQEIDKLEARIRELEQALLASAESLEKEEERKQHDSATEARQHSLEAQLQTEREALDRKEKEITHLEEQLEQFREELENKGEEAQQLSMQLEVQGRELGSQQQHLETRESMLQVMEEKDRQILALNEKLAKLQRAETPGPDAKDLDHQEELIRDLESQVECLRSEQERLKRNGEEELEQLNAVIDKLQQELANIEQKLPLHDDEEAEDEVEGLKEHSEAQDGWGENKRSEARLEDALRETTAGLVVVQAQVRALERSAASRVEELRSHVEELESTAGEKDKELARCRLLVERAQSEMETLQGEVHRLEDRLRETVASALVSQAQLGALQQPQEHKDHRQTKEGETKPPSMRSDAPLADDFGDFALPRLDFSSRGLGGARGPAVGPGKVGHLTEKLRELEVGLSGMQKDQELQKQLLSSSEEEVLEYERRLAVLMDLLTQMKSRSGAQHRSWTPTSEPSPAAKKSAASELHQELKETKENKTKPPSMRSDAPLADDFGVFGLPRLDFSSRVMGGARGPAVGPGKVGHLTEKLRELEVGLSGMQKDQELQKQLLSSSEEEVLEYERRLAVLMDLLTQMKSRAGAQHRSWTPTSEPSPAAEQAAVSEVPQEMQDVRSETKATKEQLDRYQQSSSRLEGQLVDYKQRCSQLQEELDNYKQSSGRLEQQQDEDSQQRPGQLQQELENYKQSSSQLQEQLDQYKESSSQLEEQLADYKQSCSKLQEQLDDSKQSCSKLQEQLDDSKQSSSKLQEQLDDSKQSSSKLQEQLDDSKQSSSKLQEQLDDSKQSSSKLQEQLDDSKQSSSKLQEQLDDSKQSCSKLQEQLDDSKQSSSKEKTLVIDRLEEQLQKQASAGVCEVQAQQLLGPQPELQEVQGAQPELQEVQGAQPELQEVQGAQPELQEVQGPQPELQEVQVSSKESSDKLQELLQVTAGAAEEGVEGSGVPKLHQQLRELRSKAATAEEEFASCRKRADKLQEELRCRDLAVAQLKDQLRDLHSKRKAGKSLSNKGSGNAKEKASLSRKNSAAGQQSSVKTQSSGGPRQEQPPRVSVAHSSTQTQQDLPTDTAETVTLSSEKIVQMQELHAAEILDMEARHISESEGLRFDTQALENECKALKAVIDQLRSAEAATARTDRPASLQFRDGYASDSSSDYSQRTGYDPPSLLQEFRSTPDGARREMEDPLPDKIKTLLREVHQEGMQVLSLSEFPLTEDQAGGPAGDQTPGLGWPRERQALLDSVQSLKTLVTQMQTLRETQRVLTGERGVLKSALYGTLDLLDTSDAILHLNRLEQRLEQQEVLHREAMGSLHASERSSLLSEVQQLRAQMELLHPGGQPALPPGAEAPAAPGEARRERPGPGHGEPGDRVLLEEVKGELAQTQLELETTLKAQHKHLKELDTLRTEVSERADLRVAVEEQRSHVAQLTSTLEEERRSSLSLQTRLQELQVQLDTQRATAREMSSALGRERQLRTGGASLLQRLQRDLDEKHAQVLRLLGELETQRLEAVRQCEEVSLGLQLTQRDQETLGEARGRVTQLEERILGKLHLTASKIRAMAAKSTDRRTAEVEQGELSWIQTNLDQVISMLQQPPGLPLASEGLAPMTGSEVGGGSSNFLSERLLRQNAELTGFVSRLTEEKSDLRNQTLRLEEELRRQRRTGLQPALTEQEAWSRERGRLERALQQSQAQTARLKGEVRTEALRDVTGPEADNATLKRMYGRYLRSESFRKALVYQKKYLLLLLGGFQECEEATLALICRMGGRPAICSPDAAALRHRGLSRFRSAVRVSIALSRMRFLVRRWQKATGVGTSSPGPGLGKTHAIGMEVKDFLHPGSMEVYRERGGGGGGSSSSSRGRSGRESPRSAMSATPHRFHVGGDPGSLTCSHLLTYDPDRALTDYISRLEALQRRLGSVTSGSTSYAPLHFGLRR</sequence>
<keyword evidence="10" id="KW-1185">Reference proteome</keyword>
<feature type="region of interest" description="Disordered" evidence="7">
    <location>
        <begin position="1298"/>
        <end position="1377"/>
    </location>
</feature>
<dbReference type="OrthoDB" id="2020852at2759"/>
<feature type="compositionally biased region" description="Polar residues" evidence="7">
    <location>
        <begin position="1327"/>
        <end position="1346"/>
    </location>
</feature>
<evidence type="ECO:0000256" key="7">
    <source>
        <dbReference type="SAM" id="MobiDB-lite"/>
    </source>
</evidence>
<reference evidence="9" key="1">
    <citation type="submission" date="2022-07" db="EMBL/GenBank/DDBJ databases">
        <title>Chromosome-level genome of Muraenolepis orangiensis.</title>
        <authorList>
            <person name="Kim J."/>
        </authorList>
    </citation>
    <scope>NUCLEOTIDE SEQUENCE</scope>
    <source>
        <strain evidence="9">KU_S4_2022</strain>
        <tissue evidence="9">Muscle</tissue>
    </source>
</reference>
<feature type="region of interest" description="Disordered" evidence="7">
    <location>
        <begin position="2138"/>
        <end position="2177"/>
    </location>
</feature>
<feature type="compositionally biased region" description="Polar residues" evidence="7">
    <location>
        <begin position="982"/>
        <end position="995"/>
    </location>
</feature>
<proteinExistence type="predicted"/>
<feature type="coiled-coil region" evidence="6">
    <location>
        <begin position="1250"/>
        <end position="1298"/>
    </location>
</feature>
<organism evidence="9 10">
    <name type="scientific">Muraenolepis orangiensis</name>
    <name type="common">Patagonian moray cod</name>
    <dbReference type="NCBI Taxonomy" id="630683"/>
    <lineage>
        <taxon>Eukaryota</taxon>
        <taxon>Metazoa</taxon>
        <taxon>Chordata</taxon>
        <taxon>Craniata</taxon>
        <taxon>Vertebrata</taxon>
        <taxon>Euteleostomi</taxon>
        <taxon>Actinopterygii</taxon>
        <taxon>Neopterygii</taxon>
        <taxon>Teleostei</taxon>
        <taxon>Neoteleostei</taxon>
        <taxon>Acanthomorphata</taxon>
        <taxon>Zeiogadaria</taxon>
        <taxon>Gadariae</taxon>
        <taxon>Gadiformes</taxon>
        <taxon>Muraenolepidoidei</taxon>
        <taxon>Muraenolepididae</taxon>
        <taxon>Muraenolepis</taxon>
    </lineage>
</organism>
<feature type="compositionally biased region" description="Basic and acidic residues" evidence="7">
    <location>
        <begin position="522"/>
        <end position="542"/>
    </location>
</feature>
<feature type="coiled-coil region" evidence="6">
    <location>
        <begin position="89"/>
        <end position="160"/>
    </location>
</feature>
<feature type="coiled-coil region" evidence="6">
    <location>
        <begin position="1933"/>
        <end position="1996"/>
    </location>
</feature>
<evidence type="ECO:0000313" key="10">
    <source>
        <dbReference type="Proteomes" id="UP001148018"/>
    </source>
</evidence>
<dbReference type="EMBL" id="JANIIK010000039">
    <property type="protein sequence ID" value="KAJ3609746.1"/>
    <property type="molecule type" value="Genomic_DNA"/>
</dbReference>
<dbReference type="Pfam" id="PF10495">
    <property type="entry name" value="PACT_coil_coil"/>
    <property type="match status" value="1"/>
</dbReference>
<keyword evidence="4 6" id="KW-0175">Coiled coil</keyword>
<evidence type="ECO:0000256" key="3">
    <source>
        <dbReference type="ARBA" id="ARBA00022553"/>
    </source>
</evidence>
<comment type="subcellular location">
    <subcellularLocation>
        <location evidence="1">Cytoplasm</location>
        <location evidence="1">Cytoskeleton</location>
        <location evidence="1">Microtubule organizing center</location>
        <location evidence="1">Centrosome</location>
    </subcellularLocation>
</comment>
<feature type="domain" description="Pericentrin/AKAP-450 centrosomal targeting" evidence="8">
    <location>
        <begin position="2021"/>
        <end position="2102"/>
    </location>
</feature>
<feature type="region of interest" description="Disordered" evidence="7">
    <location>
        <begin position="891"/>
        <end position="943"/>
    </location>
</feature>
<feature type="compositionally biased region" description="Basic and acidic residues" evidence="7">
    <location>
        <begin position="921"/>
        <end position="935"/>
    </location>
</feature>
<gene>
    <name evidence="9" type="ORF">NHX12_024257</name>
</gene>
<evidence type="ECO:0000256" key="4">
    <source>
        <dbReference type="ARBA" id="ARBA00023054"/>
    </source>
</evidence>
<feature type="compositionally biased region" description="Polar residues" evidence="7">
    <location>
        <begin position="960"/>
        <end position="973"/>
    </location>
</feature>
<feature type="region of interest" description="Disordered" evidence="7">
    <location>
        <begin position="1178"/>
        <end position="1231"/>
    </location>
</feature>
<feature type="compositionally biased region" description="Basic and acidic residues" evidence="7">
    <location>
        <begin position="362"/>
        <end position="394"/>
    </location>
</feature>
<feature type="compositionally biased region" description="Polar residues" evidence="7">
    <location>
        <begin position="753"/>
        <end position="765"/>
    </location>
</feature>
<feature type="coiled-coil region" evidence="6">
    <location>
        <begin position="210"/>
        <end position="262"/>
    </location>
</feature>
<feature type="compositionally biased region" description="Basic and acidic residues" evidence="7">
    <location>
        <begin position="643"/>
        <end position="656"/>
    </location>
</feature>
<feature type="coiled-coil region" evidence="6">
    <location>
        <begin position="566"/>
        <end position="628"/>
    </location>
</feature>
<feature type="compositionally biased region" description="Polar residues" evidence="7">
    <location>
        <begin position="1358"/>
        <end position="1377"/>
    </location>
</feature>
<feature type="compositionally biased region" description="Basic and acidic residues" evidence="7">
    <location>
        <begin position="1654"/>
        <end position="1669"/>
    </location>
</feature>
<feature type="compositionally biased region" description="Low complexity" evidence="7">
    <location>
        <begin position="766"/>
        <end position="779"/>
    </location>
</feature>